<dbReference type="Gene3D" id="1.10.238.10">
    <property type="entry name" value="EF-hand"/>
    <property type="match status" value="1"/>
</dbReference>
<feature type="domain" description="EH" evidence="2">
    <location>
        <begin position="114"/>
        <end position="190"/>
    </location>
</feature>
<dbReference type="Pfam" id="PF12763">
    <property type="entry name" value="EH"/>
    <property type="match status" value="1"/>
</dbReference>
<feature type="compositionally biased region" description="Pro residues" evidence="1">
    <location>
        <begin position="73"/>
        <end position="84"/>
    </location>
</feature>
<evidence type="ECO:0000313" key="4">
    <source>
        <dbReference type="Proteomes" id="UP000774617"/>
    </source>
</evidence>
<dbReference type="SUPFAM" id="SSF47473">
    <property type="entry name" value="EF-hand"/>
    <property type="match status" value="1"/>
</dbReference>
<feature type="region of interest" description="Disordered" evidence="1">
    <location>
        <begin position="58"/>
        <end position="108"/>
    </location>
</feature>
<dbReference type="PANTHER" id="PTHR11216">
    <property type="entry name" value="EH DOMAIN"/>
    <property type="match status" value="1"/>
</dbReference>
<feature type="region of interest" description="Disordered" evidence="1">
    <location>
        <begin position="1"/>
        <end position="28"/>
    </location>
</feature>
<name>A0ABQ8GKI6_9PEZI</name>
<organism evidence="3 4">
    <name type="scientific">Macrophomina phaseolina</name>
    <dbReference type="NCBI Taxonomy" id="35725"/>
    <lineage>
        <taxon>Eukaryota</taxon>
        <taxon>Fungi</taxon>
        <taxon>Dikarya</taxon>
        <taxon>Ascomycota</taxon>
        <taxon>Pezizomycotina</taxon>
        <taxon>Dothideomycetes</taxon>
        <taxon>Dothideomycetes incertae sedis</taxon>
        <taxon>Botryosphaeriales</taxon>
        <taxon>Botryosphaeriaceae</taxon>
        <taxon>Macrophomina</taxon>
    </lineage>
</organism>
<dbReference type="EMBL" id="JAGTJR010000006">
    <property type="protein sequence ID" value="KAH7058928.1"/>
    <property type="molecule type" value="Genomic_DNA"/>
</dbReference>
<evidence type="ECO:0000313" key="3">
    <source>
        <dbReference type="EMBL" id="KAH7058928.1"/>
    </source>
</evidence>
<dbReference type="PROSITE" id="PS50031">
    <property type="entry name" value="EH"/>
    <property type="match status" value="1"/>
</dbReference>
<keyword evidence="4" id="KW-1185">Reference proteome</keyword>
<proteinExistence type="predicted"/>
<evidence type="ECO:0000259" key="2">
    <source>
        <dbReference type="PROSITE" id="PS50031"/>
    </source>
</evidence>
<dbReference type="InterPro" id="IPR000261">
    <property type="entry name" value="EH_dom"/>
</dbReference>
<reference evidence="3 4" key="1">
    <citation type="journal article" date="2021" name="Nat. Commun.">
        <title>Genetic determinants of endophytism in the Arabidopsis root mycobiome.</title>
        <authorList>
            <person name="Mesny F."/>
            <person name="Miyauchi S."/>
            <person name="Thiergart T."/>
            <person name="Pickel B."/>
            <person name="Atanasova L."/>
            <person name="Karlsson M."/>
            <person name="Huettel B."/>
            <person name="Barry K.W."/>
            <person name="Haridas S."/>
            <person name="Chen C."/>
            <person name="Bauer D."/>
            <person name="Andreopoulos W."/>
            <person name="Pangilinan J."/>
            <person name="LaButti K."/>
            <person name="Riley R."/>
            <person name="Lipzen A."/>
            <person name="Clum A."/>
            <person name="Drula E."/>
            <person name="Henrissat B."/>
            <person name="Kohler A."/>
            <person name="Grigoriev I.V."/>
            <person name="Martin F.M."/>
            <person name="Hacquard S."/>
        </authorList>
    </citation>
    <scope>NUCLEOTIDE SEQUENCE [LARGE SCALE GENOMIC DNA]</scope>
    <source>
        <strain evidence="3 4">MPI-SDFR-AT-0080</strain>
    </source>
</reference>
<feature type="compositionally biased region" description="Polar residues" evidence="1">
    <location>
        <begin position="91"/>
        <end position="108"/>
    </location>
</feature>
<protein>
    <recommendedName>
        <fullName evidence="2">EH domain-containing protein</fullName>
    </recommendedName>
</protein>
<dbReference type="SMART" id="SM00027">
    <property type="entry name" value="EH"/>
    <property type="match status" value="1"/>
</dbReference>
<feature type="compositionally biased region" description="Low complexity" evidence="1">
    <location>
        <begin position="205"/>
        <end position="214"/>
    </location>
</feature>
<gene>
    <name evidence="3" type="ORF">B0J12DRAFT_378350</name>
</gene>
<dbReference type="CDD" id="cd00052">
    <property type="entry name" value="EH"/>
    <property type="match status" value="1"/>
</dbReference>
<comment type="caution">
    <text evidence="3">The sequence shown here is derived from an EMBL/GenBank/DDBJ whole genome shotgun (WGS) entry which is preliminary data.</text>
</comment>
<sequence length="295" mass="31409">MASASSRDTSSSSPSLGPCSTLTTASPAVVPSAPCRPAAAARSLHLSLRPDPDALVHHHARQRRSVSLTLTPAAPPNLPQPPSHAAPLAASRNTMTDPSQSMELNTPLNLTPEEKRVFGELFRQADTEQMGVVTGEVAVKFFERTKLPPQVLGEIWQIADTENRGLLTSSGFCQVLRLIGHYQAGKAPTPELAFQPGPLPKFDTSPPSGAAAPGPITPQMSGPIRVPPLTPDRAAQYATLFDKSGAVNGVLPGTRPRTYSRRQGYQMRLLAVSGRSRTQNSEVLWASLSLSLLCT</sequence>
<dbReference type="InterPro" id="IPR011992">
    <property type="entry name" value="EF-hand-dom_pair"/>
</dbReference>
<dbReference type="Proteomes" id="UP000774617">
    <property type="component" value="Unassembled WGS sequence"/>
</dbReference>
<evidence type="ECO:0000256" key="1">
    <source>
        <dbReference type="SAM" id="MobiDB-lite"/>
    </source>
</evidence>
<feature type="region of interest" description="Disordered" evidence="1">
    <location>
        <begin position="204"/>
        <end position="228"/>
    </location>
</feature>
<accession>A0ABQ8GKI6</accession>
<dbReference type="PANTHER" id="PTHR11216:SF170">
    <property type="entry name" value="DYNAMIN ASSOCIATED PROTEIN 160, ISOFORM D"/>
    <property type="match status" value="1"/>
</dbReference>